<dbReference type="GO" id="GO:0003677">
    <property type="term" value="F:DNA binding"/>
    <property type="evidence" value="ECO:0007669"/>
    <property type="project" value="UniProtKB-KW"/>
</dbReference>
<evidence type="ECO:0000256" key="3">
    <source>
        <dbReference type="ARBA" id="ARBA00023163"/>
    </source>
</evidence>
<evidence type="ECO:0000313" key="5">
    <source>
        <dbReference type="EMBL" id="VAW14952.1"/>
    </source>
</evidence>
<dbReference type="Gene3D" id="1.10.10.10">
    <property type="entry name" value="Winged helix-like DNA-binding domain superfamily/Winged helix DNA-binding domain"/>
    <property type="match status" value="1"/>
</dbReference>
<accession>A0A3B0TKG8</accession>
<dbReference type="InterPro" id="IPR002577">
    <property type="entry name" value="HTH_HxlR"/>
</dbReference>
<sequence>MLWYSIRLNEMEKQKAEKKPGCSEIIIPVRDTLYVINGKWKMPIIGSLMQGSKRFKELERSIPRITPRMLSKELRELEMNQLIVRKVYDTFPVTIEYEITEYGFSLKKVLEAMYEWGIEHRKRITGKK</sequence>
<name>A0A3B0TKG8_9ZZZZ</name>
<organism evidence="5">
    <name type="scientific">hydrothermal vent metagenome</name>
    <dbReference type="NCBI Taxonomy" id="652676"/>
    <lineage>
        <taxon>unclassified sequences</taxon>
        <taxon>metagenomes</taxon>
        <taxon>ecological metagenomes</taxon>
    </lineage>
</organism>
<keyword evidence="3" id="KW-0804">Transcription</keyword>
<dbReference type="Pfam" id="PF01638">
    <property type="entry name" value="HxlR"/>
    <property type="match status" value="1"/>
</dbReference>
<gene>
    <name evidence="5" type="ORF">MNBD_BACTEROID01-1837</name>
</gene>
<dbReference type="PROSITE" id="PS51118">
    <property type="entry name" value="HTH_HXLR"/>
    <property type="match status" value="1"/>
</dbReference>
<keyword evidence="1" id="KW-0805">Transcription regulation</keyword>
<feature type="domain" description="HTH hxlR-type" evidence="4">
    <location>
        <begin position="22"/>
        <end position="125"/>
    </location>
</feature>
<evidence type="ECO:0000256" key="1">
    <source>
        <dbReference type="ARBA" id="ARBA00023015"/>
    </source>
</evidence>
<proteinExistence type="predicted"/>
<keyword evidence="2" id="KW-0238">DNA-binding</keyword>
<dbReference type="PANTHER" id="PTHR33204:SF29">
    <property type="entry name" value="TRANSCRIPTIONAL REGULATOR"/>
    <property type="match status" value="1"/>
</dbReference>
<protein>
    <submittedName>
        <fullName evidence="5">Transcriptional regulator, HxlR family</fullName>
    </submittedName>
</protein>
<evidence type="ECO:0000256" key="2">
    <source>
        <dbReference type="ARBA" id="ARBA00023125"/>
    </source>
</evidence>
<dbReference type="EMBL" id="UOEP01000041">
    <property type="protein sequence ID" value="VAW14952.1"/>
    <property type="molecule type" value="Genomic_DNA"/>
</dbReference>
<dbReference type="InterPro" id="IPR036390">
    <property type="entry name" value="WH_DNA-bd_sf"/>
</dbReference>
<dbReference type="AlphaFoldDB" id="A0A3B0TKG8"/>
<reference evidence="5" key="1">
    <citation type="submission" date="2018-06" db="EMBL/GenBank/DDBJ databases">
        <authorList>
            <person name="Zhirakovskaya E."/>
        </authorList>
    </citation>
    <scope>NUCLEOTIDE SEQUENCE</scope>
</reference>
<dbReference type="PANTHER" id="PTHR33204">
    <property type="entry name" value="TRANSCRIPTIONAL REGULATOR, MARR FAMILY"/>
    <property type="match status" value="1"/>
</dbReference>
<evidence type="ECO:0000259" key="4">
    <source>
        <dbReference type="PROSITE" id="PS51118"/>
    </source>
</evidence>
<dbReference type="InterPro" id="IPR036388">
    <property type="entry name" value="WH-like_DNA-bd_sf"/>
</dbReference>
<dbReference type="SUPFAM" id="SSF46785">
    <property type="entry name" value="Winged helix' DNA-binding domain"/>
    <property type="match status" value="1"/>
</dbReference>